<gene>
    <name evidence="3" type="ORF">MELIAE_LOCUS3553</name>
</gene>
<evidence type="ECO:0000313" key="3">
    <source>
        <dbReference type="EMBL" id="CAH0550818.1"/>
    </source>
</evidence>
<dbReference type="PANTHER" id="PTHR13102">
    <property type="entry name" value="NUCLEOLAR PROTEIN 9"/>
    <property type="match status" value="1"/>
</dbReference>
<dbReference type="GO" id="GO:0030688">
    <property type="term" value="C:preribosome, small subunit precursor"/>
    <property type="evidence" value="ECO:0007669"/>
    <property type="project" value="TreeGrafter"/>
</dbReference>
<keyword evidence="1" id="KW-0677">Repeat</keyword>
<evidence type="ECO:0000313" key="4">
    <source>
        <dbReference type="Proteomes" id="UP001154078"/>
    </source>
</evidence>
<dbReference type="PANTHER" id="PTHR13102:SF0">
    <property type="entry name" value="NUCLEOLAR PROTEIN 9"/>
    <property type="match status" value="1"/>
</dbReference>
<dbReference type="SMART" id="SM00025">
    <property type="entry name" value="Pumilio"/>
    <property type="match status" value="6"/>
</dbReference>
<dbReference type="GO" id="GO:0000056">
    <property type="term" value="P:ribosomal small subunit export from nucleus"/>
    <property type="evidence" value="ECO:0007669"/>
    <property type="project" value="TreeGrafter"/>
</dbReference>
<dbReference type="Gene3D" id="1.25.10.10">
    <property type="entry name" value="Leucine-rich Repeat Variant"/>
    <property type="match status" value="2"/>
</dbReference>
<dbReference type="SUPFAM" id="SSF48371">
    <property type="entry name" value="ARM repeat"/>
    <property type="match status" value="2"/>
</dbReference>
<dbReference type="InterPro" id="IPR001313">
    <property type="entry name" value="Pumilio_RNA-bd_rpt"/>
</dbReference>
<feature type="compositionally biased region" description="Basic and acidic residues" evidence="2">
    <location>
        <begin position="1"/>
        <end position="11"/>
    </location>
</feature>
<dbReference type="EMBL" id="OV121133">
    <property type="protein sequence ID" value="CAH0550818.1"/>
    <property type="molecule type" value="Genomic_DNA"/>
</dbReference>
<protein>
    <recommendedName>
        <fullName evidence="5">Nucleolar protein 9</fullName>
    </recommendedName>
</protein>
<dbReference type="AlphaFoldDB" id="A0A9P0FFA1"/>
<sequence>MSDEAPHEAQGNKRNNRKRKKSFLKNARKYAKKGHYGRGSHIEADTYQYFVRIMETYREGFDNDEDKANFVNNVFEQTENTEVNCSCNQVGCRVVEMLIPFANDSVLERFMKAFSDDIRPICSDRFATHVLEALVTQSTQRSLKTDLPDKTKEMYKAFTIKISKFLLNNMEDFIWDTYGNHVIRTCLLNLALLPKEDDKKPQQKKNTEIKEEEEKNTDVPEYYSEIIKDYAERLIVWPQFKELCSSELTSGFLQILLKTLRKVDKKLLRKYLEKFLEDLFAPENNKNIDNPDSFPQVFLSKPAMMILEMALQVAKSKMFTQIYVKCFSGKLVKLAKTRNTNFAVQKLLNHCNDKAEFEAMFDELADSFLEIVEAGHSGVILSLGQSCKRLSAKQGNYVQSIMKCFGCEQEDQSHHLIICLSRLTSLEKMKGTSNENLQKEKLNLHGTLILQLMLEFNKPIKIVNGILNTDINDLKNLFSNSMGSHIVDSYVKSAFVGEKSREKLVRKMKGTYQELASSKFGSRCFEALWNAANLKSRLAIMDELLYKDGAWSNSDHGKIISNKINFILYKRSKEEWKNNLNKTTDKTKEMFADVLK</sequence>
<accession>A0A9P0FFA1</accession>
<dbReference type="GO" id="GO:0030686">
    <property type="term" value="C:90S preribosome"/>
    <property type="evidence" value="ECO:0007669"/>
    <property type="project" value="TreeGrafter"/>
</dbReference>
<dbReference type="GO" id="GO:0000472">
    <property type="term" value="P:endonucleolytic cleavage to generate mature 5'-end of SSU-rRNA from (SSU-rRNA, 5.8S rRNA, LSU-rRNA)"/>
    <property type="evidence" value="ECO:0007669"/>
    <property type="project" value="TreeGrafter"/>
</dbReference>
<dbReference type="InterPro" id="IPR040000">
    <property type="entry name" value="NOP9"/>
</dbReference>
<organism evidence="3 4">
    <name type="scientific">Brassicogethes aeneus</name>
    <name type="common">Rape pollen beetle</name>
    <name type="synonym">Meligethes aeneus</name>
    <dbReference type="NCBI Taxonomy" id="1431903"/>
    <lineage>
        <taxon>Eukaryota</taxon>
        <taxon>Metazoa</taxon>
        <taxon>Ecdysozoa</taxon>
        <taxon>Arthropoda</taxon>
        <taxon>Hexapoda</taxon>
        <taxon>Insecta</taxon>
        <taxon>Pterygota</taxon>
        <taxon>Neoptera</taxon>
        <taxon>Endopterygota</taxon>
        <taxon>Coleoptera</taxon>
        <taxon>Polyphaga</taxon>
        <taxon>Cucujiformia</taxon>
        <taxon>Nitidulidae</taxon>
        <taxon>Meligethinae</taxon>
        <taxon>Brassicogethes</taxon>
    </lineage>
</organism>
<evidence type="ECO:0000256" key="1">
    <source>
        <dbReference type="ARBA" id="ARBA00022737"/>
    </source>
</evidence>
<name>A0A9P0FFA1_BRAAE</name>
<dbReference type="GO" id="GO:0005730">
    <property type="term" value="C:nucleolus"/>
    <property type="evidence" value="ECO:0007669"/>
    <property type="project" value="TreeGrafter"/>
</dbReference>
<dbReference type="OrthoDB" id="9987665at2759"/>
<dbReference type="Proteomes" id="UP001154078">
    <property type="component" value="Chromosome 2"/>
</dbReference>
<dbReference type="GO" id="GO:0000447">
    <property type="term" value="P:endonucleolytic cleavage in ITS1 to separate SSU-rRNA from 5.8S rRNA and LSU-rRNA from tricistronic rRNA transcript (SSU-rRNA, 5.8S rRNA, LSU-rRNA)"/>
    <property type="evidence" value="ECO:0007669"/>
    <property type="project" value="TreeGrafter"/>
</dbReference>
<dbReference type="GO" id="GO:0000480">
    <property type="term" value="P:endonucleolytic cleavage in 5'-ETS of tricistronic rRNA transcript (SSU-rRNA, 5.8S rRNA, LSU-rRNA)"/>
    <property type="evidence" value="ECO:0007669"/>
    <property type="project" value="TreeGrafter"/>
</dbReference>
<evidence type="ECO:0000256" key="2">
    <source>
        <dbReference type="SAM" id="MobiDB-lite"/>
    </source>
</evidence>
<dbReference type="InterPro" id="IPR011989">
    <property type="entry name" value="ARM-like"/>
</dbReference>
<keyword evidence="4" id="KW-1185">Reference proteome</keyword>
<proteinExistence type="predicted"/>
<dbReference type="GO" id="GO:0003723">
    <property type="term" value="F:RNA binding"/>
    <property type="evidence" value="ECO:0007669"/>
    <property type="project" value="InterPro"/>
</dbReference>
<feature type="region of interest" description="Disordered" evidence="2">
    <location>
        <begin position="1"/>
        <end position="22"/>
    </location>
</feature>
<dbReference type="InterPro" id="IPR016024">
    <property type="entry name" value="ARM-type_fold"/>
</dbReference>
<dbReference type="Pfam" id="PF22493">
    <property type="entry name" value="PUF_NOP9"/>
    <property type="match status" value="1"/>
</dbReference>
<evidence type="ECO:0008006" key="5">
    <source>
        <dbReference type="Google" id="ProtNLM"/>
    </source>
</evidence>
<reference evidence="3" key="1">
    <citation type="submission" date="2021-12" db="EMBL/GenBank/DDBJ databases">
        <authorList>
            <person name="King R."/>
        </authorList>
    </citation>
    <scope>NUCLEOTIDE SEQUENCE</scope>
</reference>